<reference evidence="2 3" key="1">
    <citation type="submission" date="2014-04" db="EMBL/GenBank/DDBJ databases">
        <title>Evolutionary Origins and Diversification of the Mycorrhizal Mutualists.</title>
        <authorList>
            <consortium name="DOE Joint Genome Institute"/>
            <consortium name="Mycorrhizal Genomics Consortium"/>
            <person name="Kohler A."/>
            <person name="Kuo A."/>
            <person name="Nagy L.G."/>
            <person name="Floudas D."/>
            <person name="Copeland A."/>
            <person name="Barry K.W."/>
            <person name="Cichocki N."/>
            <person name="Veneault-Fourrey C."/>
            <person name="LaButti K."/>
            <person name="Lindquist E.A."/>
            <person name="Lipzen A."/>
            <person name="Lundell T."/>
            <person name="Morin E."/>
            <person name="Murat C."/>
            <person name="Riley R."/>
            <person name="Ohm R."/>
            <person name="Sun H."/>
            <person name="Tunlid A."/>
            <person name="Henrissat B."/>
            <person name="Grigoriev I.V."/>
            <person name="Hibbett D.S."/>
            <person name="Martin F."/>
        </authorList>
    </citation>
    <scope>NUCLEOTIDE SEQUENCE [LARGE SCALE GENOMIC DNA]</scope>
    <source>
        <strain evidence="2 3">MD-312</strain>
    </source>
</reference>
<protein>
    <submittedName>
        <fullName evidence="2">Uncharacterized protein</fullName>
    </submittedName>
</protein>
<gene>
    <name evidence="2" type="ORF">HYDPIDRAFT_31721</name>
</gene>
<dbReference type="OrthoDB" id="440424at2759"/>
<evidence type="ECO:0000256" key="1">
    <source>
        <dbReference type="SAM" id="Phobius"/>
    </source>
</evidence>
<name>A0A0C9WBQ7_9AGAM</name>
<evidence type="ECO:0000313" key="2">
    <source>
        <dbReference type="EMBL" id="KIJ61022.1"/>
    </source>
</evidence>
<dbReference type="EMBL" id="KN839866">
    <property type="protein sequence ID" value="KIJ61022.1"/>
    <property type="molecule type" value="Genomic_DNA"/>
</dbReference>
<sequence length="207" mass="22780">MSLISRLPPPPPVFELLPHLAKVHDGFARAAGELQNLDILNRLNASITELVTATTAFRGSIDAAFERHHTATDAASKLFEDIFLRVQDKVTAEFYPSDSAPDHEQRVALTSCVLYNVEEELNKLGTMLHIQEDVVVHLQVIRPLIEGAIVIAGDLIERHPVLVDMLLCILGIVFAESLFGGVILLALGFGSLVLSKAPWRRSYKVLP</sequence>
<keyword evidence="1" id="KW-1133">Transmembrane helix</keyword>
<proteinExistence type="predicted"/>
<dbReference type="Proteomes" id="UP000053820">
    <property type="component" value="Unassembled WGS sequence"/>
</dbReference>
<evidence type="ECO:0000313" key="3">
    <source>
        <dbReference type="Proteomes" id="UP000053820"/>
    </source>
</evidence>
<dbReference type="AlphaFoldDB" id="A0A0C9WBQ7"/>
<feature type="transmembrane region" description="Helical" evidence="1">
    <location>
        <begin position="169"/>
        <end position="194"/>
    </location>
</feature>
<dbReference type="HOGENOM" id="CLU_1326527_0_0_1"/>
<organism evidence="2 3">
    <name type="scientific">Hydnomerulius pinastri MD-312</name>
    <dbReference type="NCBI Taxonomy" id="994086"/>
    <lineage>
        <taxon>Eukaryota</taxon>
        <taxon>Fungi</taxon>
        <taxon>Dikarya</taxon>
        <taxon>Basidiomycota</taxon>
        <taxon>Agaricomycotina</taxon>
        <taxon>Agaricomycetes</taxon>
        <taxon>Agaricomycetidae</taxon>
        <taxon>Boletales</taxon>
        <taxon>Boletales incertae sedis</taxon>
        <taxon>Leucogyrophana</taxon>
    </lineage>
</organism>
<keyword evidence="1" id="KW-0812">Transmembrane</keyword>
<accession>A0A0C9WBQ7</accession>
<keyword evidence="1" id="KW-0472">Membrane</keyword>
<keyword evidence="3" id="KW-1185">Reference proteome</keyword>